<keyword evidence="1" id="KW-1133">Transmembrane helix</keyword>
<dbReference type="KEGG" id="mfu:LILAB_01150"/>
<organism evidence="2 3">
    <name type="scientific">Myxococcus fulvus (strain ATCC BAA-855 / HW-1)</name>
    <dbReference type="NCBI Taxonomy" id="483219"/>
    <lineage>
        <taxon>Bacteria</taxon>
        <taxon>Pseudomonadati</taxon>
        <taxon>Myxococcota</taxon>
        <taxon>Myxococcia</taxon>
        <taxon>Myxococcales</taxon>
        <taxon>Cystobacterineae</taxon>
        <taxon>Myxococcaceae</taxon>
        <taxon>Myxococcus</taxon>
    </lineage>
</organism>
<dbReference type="Proteomes" id="UP000000488">
    <property type="component" value="Chromosome"/>
</dbReference>
<keyword evidence="1" id="KW-0812">Transmembrane</keyword>
<evidence type="ECO:0000313" key="2">
    <source>
        <dbReference type="EMBL" id="AEI62162.1"/>
    </source>
</evidence>
<protein>
    <submittedName>
        <fullName evidence="2">Uncharacterized protein</fullName>
    </submittedName>
</protein>
<feature type="transmembrane region" description="Helical" evidence="1">
    <location>
        <begin position="12"/>
        <end position="32"/>
    </location>
</feature>
<proteinExistence type="predicted"/>
<evidence type="ECO:0000313" key="3">
    <source>
        <dbReference type="Proteomes" id="UP000000488"/>
    </source>
</evidence>
<accession>F8CB57</accession>
<sequence>MAASAGEAGPSFLARLVLVLLGCAFLGAAWVWGHRSEPWAARLVDDAQRTVGVPRR</sequence>
<gene>
    <name evidence="2" type="ordered locus">LILAB_01150</name>
</gene>
<dbReference type="STRING" id="483219.LILAB_01150"/>
<dbReference type="HOGENOM" id="CLU_3009544_0_0_7"/>
<reference evidence="2 3" key="1">
    <citation type="journal article" date="2011" name="J. Bacteriol.">
        <title>Genome sequence of the halotolerant marine bacterium Myxococcus fulvus HW-1.</title>
        <authorList>
            <person name="Li Z.F."/>
            <person name="Li X."/>
            <person name="Liu H."/>
            <person name="Liu X."/>
            <person name="Han K."/>
            <person name="Wu Z.H."/>
            <person name="Hu W."/>
            <person name="Li F.F."/>
            <person name="Li Y.Z."/>
        </authorList>
    </citation>
    <scope>NUCLEOTIDE SEQUENCE [LARGE SCALE GENOMIC DNA]</scope>
    <source>
        <strain evidence="3">ATCC BAA-855 / HW-1</strain>
    </source>
</reference>
<keyword evidence="1" id="KW-0472">Membrane</keyword>
<dbReference type="AlphaFoldDB" id="F8CB57"/>
<name>F8CB57_MYXFH</name>
<evidence type="ECO:0000256" key="1">
    <source>
        <dbReference type="SAM" id="Phobius"/>
    </source>
</evidence>
<dbReference type="EMBL" id="CP002830">
    <property type="protein sequence ID" value="AEI62162.1"/>
    <property type="molecule type" value="Genomic_DNA"/>
</dbReference>